<keyword evidence="1" id="KW-0732">Signal</keyword>
<comment type="caution">
    <text evidence="2">The sequence shown here is derived from an EMBL/GenBank/DDBJ whole genome shotgun (WGS) entry which is preliminary data.</text>
</comment>
<proteinExistence type="predicted"/>
<sequence>MERSCGVFLLRHIVMRFVCRALCLLRIQASDARFQCPKRQTLELGNLNAAHQPIRQAQLCSIVTYFIMGWKDKNFLIKLELLQANSGVSRVQTSASLLAASP</sequence>
<evidence type="ECO:0000256" key="1">
    <source>
        <dbReference type="SAM" id="SignalP"/>
    </source>
</evidence>
<keyword evidence="3" id="KW-1185">Reference proteome</keyword>
<feature type="non-terminal residue" evidence="2">
    <location>
        <position position="102"/>
    </location>
</feature>
<evidence type="ECO:0000313" key="3">
    <source>
        <dbReference type="Proteomes" id="UP001476798"/>
    </source>
</evidence>
<gene>
    <name evidence="2" type="ORF">GOODEAATRI_005548</name>
</gene>
<evidence type="ECO:0008006" key="4">
    <source>
        <dbReference type="Google" id="ProtNLM"/>
    </source>
</evidence>
<name>A0ABV0MQ35_9TELE</name>
<feature type="chain" id="PRO_5046199263" description="Secreted protein" evidence="1">
    <location>
        <begin position="33"/>
        <end position="102"/>
    </location>
</feature>
<accession>A0ABV0MQ35</accession>
<feature type="signal peptide" evidence="1">
    <location>
        <begin position="1"/>
        <end position="32"/>
    </location>
</feature>
<evidence type="ECO:0000313" key="2">
    <source>
        <dbReference type="EMBL" id="MEQ2161036.1"/>
    </source>
</evidence>
<dbReference type="EMBL" id="JAHRIO010010250">
    <property type="protein sequence ID" value="MEQ2161036.1"/>
    <property type="molecule type" value="Genomic_DNA"/>
</dbReference>
<organism evidence="2 3">
    <name type="scientific">Goodea atripinnis</name>
    <dbReference type="NCBI Taxonomy" id="208336"/>
    <lineage>
        <taxon>Eukaryota</taxon>
        <taxon>Metazoa</taxon>
        <taxon>Chordata</taxon>
        <taxon>Craniata</taxon>
        <taxon>Vertebrata</taxon>
        <taxon>Euteleostomi</taxon>
        <taxon>Actinopterygii</taxon>
        <taxon>Neopterygii</taxon>
        <taxon>Teleostei</taxon>
        <taxon>Neoteleostei</taxon>
        <taxon>Acanthomorphata</taxon>
        <taxon>Ovalentaria</taxon>
        <taxon>Atherinomorphae</taxon>
        <taxon>Cyprinodontiformes</taxon>
        <taxon>Goodeidae</taxon>
        <taxon>Goodea</taxon>
    </lineage>
</organism>
<protein>
    <recommendedName>
        <fullName evidence="4">Secreted protein</fullName>
    </recommendedName>
</protein>
<reference evidence="2 3" key="1">
    <citation type="submission" date="2021-06" db="EMBL/GenBank/DDBJ databases">
        <authorList>
            <person name="Palmer J.M."/>
        </authorList>
    </citation>
    <scope>NUCLEOTIDE SEQUENCE [LARGE SCALE GENOMIC DNA]</scope>
    <source>
        <strain evidence="2 3">GA_2019</strain>
        <tissue evidence="2">Muscle</tissue>
    </source>
</reference>
<dbReference type="Proteomes" id="UP001476798">
    <property type="component" value="Unassembled WGS sequence"/>
</dbReference>